<accession>A0A0M2UQM9</accession>
<dbReference type="SUPFAM" id="SSF51726">
    <property type="entry name" value="UROD/MetE-like"/>
    <property type="match status" value="1"/>
</dbReference>
<reference evidence="1 2" key="1">
    <citation type="journal article" date="2013" name="BMC Microbiol.">
        <title>Identification of the type II cytochrome c maturation pathway in anammox bacteria by comparative genomics.</title>
        <authorList>
            <person name="Ferousi C."/>
            <person name="Speth D.R."/>
            <person name="Reimann J."/>
            <person name="Op den Camp H.J."/>
            <person name="Allen J.W."/>
            <person name="Keltjens J.T."/>
            <person name="Jetten M.S."/>
        </authorList>
    </citation>
    <scope>NUCLEOTIDE SEQUENCE [LARGE SCALE GENOMIC DNA]</scope>
    <source>
        <strain evidence="1">RU1</strain>
    </source>
</reference>
<evidence type="ECO:0008006" key="3">
    <source>
        <dbReference type="Google" id="ProtNLM"/>
    </source>
</evidence>
<evidence type="ECO:0000313" key="1">
    <source>
        <dbReference type="EMBL" id="KKO18172.1"/>
    </source>
</evidence>
<dbReference type="InterPro" id="IPR038071">
    <property type="entry name" value="UROD/MetE-like_sf"/>
</dbReference>
<sequence length="348" mass="38769">MLTNFKGNFSATAIGSLPHTNIETACELMFKSLPEIPCWPQLPKISAKEEMCIQYTEGLPCLKIHGDGKTVSIEISGDSSGALAGFYEDYLKNDPRLFHISPGCAAGFYAMIDRLNKSPQNSFRALKGQVVGPITLAGSLKLSTGITALYNEEFFDAVIKLMSMKAYWQFTKLSRYGLPVIIFADEPYLTSFGSAFMNISRERAIRALNEVYETIQSHGGLTGTHCCGNTDWAMLMDSKVDIISFDAYEFMDKYLMFWREIQAFLDRGGYMAWGIVPTSHKINTTSLNDLAKRLEEGIQFLVRKGISRTLIQERSIITPSCGTGTLTIEEAERVMMLTHAVSLSMKNT</sequence>
<gene>
    <name evidence="1" type="ORF">BROFUL_03121</name>
</gene>
<protein>
    <recommendedName>
        <fullName evidence="3">Methionine synthase</fullName>
    </recommendedName>
</protein>
<dbReference type="Proteomes" id="UP000034954">
    <property type="component" value="Unassembled WGS sequence"/>
</dbReference>
<name>A0A0M2UQM9_9BACT</name>
<dbReference type="AlphaFoldDB" id="A0A0M2UQM9"/>
<comment type="caution">
    <text evidence="1">The sequence shown here is derived from an EMBL/GenBank/DDBJ whole genome shotgun (WGS) entry which is preliminary data.</text>
</comment>
<dbReference type="EMBL" id="LAQJ01000287">
    <property type="protein sequence ID" value="KKO18172.1"/>
    <property type="molecule type" value="Genomic_DNA"/>
</dbReference>
<dbReference type="Gene3D" id="3.20.20.210">
    <property type="match status" value="1"/>
</dbReference>
<proteinExistence type="predicted"/>
<keyword evidence="2" id="KW-1185">Reference proteome</keyword>
<organism evidence="1 2">
    <name type="scientific">Candidatus Brocadia fulgida</name>
    <dbReference type="NCBI Taxonomy" id="380242"/>
    <lineage>
        <taxon>Bacteria</taxon>
        <taxon>Pseudomonadati</taxon>
        <taxon>Planctomycetota</taxon>
        <taxon>Candidatus Brocadiia</taxon>
        <taxon>Candidatus Brocadiales</taxon>
        <taxon>Candidatus Brocadiaceae</taxon>
        <taxon>Candidatus Brocadia</taxon>
    </lineage>
</organism>
<evidence type="ECO:0000313" key="2">
    <source>
        <dbReference type="Proteomes" id="UP000034954"/>
    </source>
</evidence>